<dbReference type="NCBIfam" id="TIGR00077">
    <property type="entry name" value="lspA"/>
    <property type="match status" value="1"/>
</dbReference>
<dbReference type="PROSITE" id="PS00855">
    <property type="entry name" value="SPASE_II"/>
    <property type="match status" value="1"/>
</dbReference>
<comment type="subcellular location">
    <subcellularLocation>
        <location evidence="9">Cell membrane</location>
        <topology evidence="9">Multi-pass membrane protein</topology>
    </subcellularLocation>
</comment>
<dbReference type="InterPro" id="IPR001872">
    <property type="entry name" value="Peptidase_A8"/>
</dbReference>
<evidence type="ECO:0000313" key="12">
    <source>
        <dbReference type="EMBL" id="MTD01444.1"/>
    </source>
</evidence>
<evidence type="ECO:0000256" key="10">
    <source>
        <dbReference type="RuleBase" id="RU000594"/>
    </source>
</evidence>
<evidence type="ECO:0000256" key="8">
    <source>
        <dbReference type="ARBA" id="ARBA00023136"/>
    </source>
</evidence>
<evidence type="ECO:0000256" key="11">
    <source>
        <dbReference type="RuleBase" id="RU004181"/>
    </source>
</evidence>
<feature type="transmembrane region" description="Helical" evidence="9">
    <location>
        <begin position="124"/>
        <end position="145"/>
    </location>
</feature>
<feature type="active site" evidence="9">
    <location>
        <position position="130"/>
    </location>
</feature>
<keyword evidence="5 9" id="KW-0064">Aspartyl protease</keyword>
<dbReference type="Pfam" id="PF01252">
    <property type="entry name" value="Peptidase_A8"/>
    <property type="match status" value="1"/>
</dbReference>
<evidence type="ECO:0000256" key="6">
    <source>
        <dbReference type="ARBA" id="ARBA00022801"/>
    </source>
</evidence>
<dbReference type="GeneID" id="93826013"/>
<gene>
    <name evidence="9" type="primary">lspA</name>
    <name evidence="12" type="ORF">GKS16_04030</name>
</gene>
<feature type="transmembrane region" description="Helical" evidence="9">
    <location>
        <begin position="61"/>
        <end position="80"/>
    </location>
</feature>
<keyword evidence="8 9" id="KW-0472">Membrane</keyword>
<dbReference type="UniPathway" id="UPA00665"/>
<evidence type="ECO:0000313" key="13">
    <source>
        <dbReference type="Proteomes" id="UP000483839"/>
    </source>
</evidence>
<dbReference type="RefSeq" id="WP_037592275.1">
    <property type="nucleotide sequence ID" value="NZ_BAABQC010000002.1"/>
</dbReference>
<dbReference type="GO" id="GO:0006508">
    <property type="term" value="P:proteolysis"/>
    <property type="evidence" value="ECO:0007669"/>
    <property type="project" value="UniProtKB-KW"/>
</dbReference>
<dbReference type="HAMAP" id="MF_00161">
    <property type="entry name" value="LspA"/>
    <property type="match status" value="1"/>
</dbReference>
<keyword evidence="4 9" id="KW-0812">Transmembrane</keyword>
<keyword evidence="7 9" id="KW-1133">Transmembrane helix</keyword>
<proteinExistence type="inferred from homology"/>
<dbReference type="GO" id="GO:0005886">
    <property type="term" value="C:plasma membrane"/>
    <property type="evidence" value="ECO:0007669"/>
    <property type="project" value="UniProtKB-SubCell"/>
</dbReference>
<comment type="catalytic activity">
    <reaction evidence="9 10">
        <text>Release of signal peptides from bacterial membrane prolipoproteins. Hydrolyzes -Xaa-Yaa-Zaa-|-(S,diacylglyceryl)Cys-, in which Xaa is hydrophobic (preferably Leu), and Yaa (Ala or Ser) and Zaa (Gly or Ala) have small, neutral side chains.</text>
        <dbReference type="EC" id="3.4.23.36"/>
    </reaction>
</comment>
<dbReference type="PRINTS" id="PR00781">
    <property type="entry name" value="LIPOSIGPTASE"/>
</dbReference>
<organism evidence="12 13">
    <name type="scientific">Streptococcus uberis</name>
    <dbReference type="NCBI Taxonomy" id="1349"/>
    <lineage>
        <taxon>Bacteria</taxon>
        <taxon>Bacillati</taxon>
        <taxon>Bacillota</taxon>
        <taxon>Bacilli</taxon>
        <taxon>Lactobacillales</taxon>
        <taxon>Streptococcaceae</taxon>
        <taxon>Streptococcus</taxon>
    </lineage>
</organism>
<dbReference type="EC" id="3.4.23.36" evidence="9"/>
<keyword evidence="2 9" id="KW-1003">Cell membrane</keyword>
<dbReference type="EMBL" id="WLXI01000037">
    <property type="protein sequence ID" value="MTD01444.1"/>
    <property type="molecule type" value="Genomic_DNA"/>
</dbReference>
<dbReference type="AlphaFoldDB" id="A0A2X4GYH7"/>
<comment type="similarity">
    <text evidence="1 9 11">Belongs to the peptidase A8 family.</text>
</comment>
<feature type="transmembrane region" description="Helical" evidence="9">
    <location>
        <begin position="87"/>
        <end position="104"/>
    </location>
</feature>
<name>A0A2X4GYH7_STRUB</name>
<protein>
    <recommendedName>
        <fullName evidence="9">Lipoprotein signal peptidase</fullName>
        <ecNumber evidence="9">3.4.23.36</ecNumber>
    </recommendedName>
    <alternativeName>
        <fullName evidence="9">Prolipoprotein signal peptidase</fullName>
    </alternativeName>
    <alternativeName>
        <fullName evidence="9">Signal peptidase II</fullName>
        <shortName evidence="9">SPase II</shortName>
    </alternativeName>
</protein>
<keyword evidence="3 9" id="KW-0645">Protease</keyword>
<evidence type="ECO:0000256" key="3">
    <source>
        <dbReference type="ARBA" id="ARBA00022670"/>
    </source>
</evidence>
<evidence type="ECO:0000256" key="4">
    <source>
        <dbReference type="ARBA" id="ARBA00022692"/>
    </source>
</evidence>
<keyword evidence="6 9" id="KW-0378">Hydrolase</keyword>
<reference evidence="12 13" key="1">
    <citation type="submission" date="2019-11" db="EMBL/GenBank/DDBJ databases">
        <title>Streptococcus uberis isolated from clinical mastitis cases on a southeastern Queensland dairy.</title>
        <authorList>
            <person name="Workentine M.L."/>
            <person name="Price R."/>
            <person name="Olchowy T."/>
        </authorList>
    </citation>
    <scope>NUCLEOTIDE SEQUENCE [LARGE SCALE GENOMIC DNA]</scope>
    <source>
        <strain evidence="12 13">OLC4459-A17</strain>
    </source>
</reference>
<evidence type="ECO:0000256" key="7">
    <source>
        <dbReference type="ARBA" id="ARBA00022989"/>
    </source>
</evidence>
<evidence type="ECO:0000256" key="9">
    <source>
        <dbReference type="HAMAP-Rule" id="MF_00161"/>
    </source>
</evidence>
<dbReference type="PANTHER" id="PTHR33695:SF1">
    <property type="entry name" value="LIPOPROTEIN SIGNAL PEPTIDASE"/>
    <property type="match status" value="1"/>
</dbReference>
<comment type="function">
    <text evidence="9 10">This protein specifically catalyzes the removal of signal peptides from prolipoproteins.</text>
</comment>
<evidence type="ECO:0000256" key="5">
    <source>
        <dbReference type="ARBA" id="ARBA00022750"/>
    </source>
</evidence>
<evidence type="ECO:0000256" key="2">
    <source>
        <dbReference type="ARBA" id="ARBA00022475"/>
    </source>
</evidence>
<comment type="caution">
    <text evidence="12">The sequence shown here is derived from an EMBL/GenBank/DDBJ whole genome shotgun (WGS) entry which is preliminary data.</text>
</comment>
<dbReference type="PANTHER" id="PTHR33695">
    <property type="entry name" value="LIPOPROTEIN SIGNAL PEPTIDASE"/>
    <property type="match status" value="1"/>
</dbReference>
<accession>A0A2X4GYH7</accession>
<comment type="caution">
    <text evidence="9">Lacks conserved residue(s) required for the propagation of feature annotation.</text>
</comment>
<feature type="active site" evidence="9">
    <location>
        <position position="114"/>
    </location>
</feature>
<dbReference type="GO" id="GO:0004190">
    <property type="term" value="F:aspartic-type endopeptidase activity"/>
    <property type="evidence" value="ECO:0007669"/>
    <property type="project" value="UniProtKB-UniRule"/>
</dbReference>
<evidence type="ECO:0000256" key="1">
    <source>
        <dbReference type="ARBA" id="ARBA00006139"/>
    </source>
</evidence>
<dbReference type="Proteomes" id="UP000483839">
    <property type="component" value="Unassembled WGS sequence"/>
</dbReference>
<sequence length="148" mass="16877">MRLMKLCLGSLVLIALDQLSKLWIVTHIGLGQVKSFLPGLVSLTYLQNRGAAFSILQNQRWFFTIITCIVVSAAFIYYIKRAPMSKLKEWALILIISGAIGNFIDRMRLSYVVDMIHLDFMNFAIFNVADSYLSIGVVLLMIILWKEE</sequence>
<comment type="pathway">
    <text evidence="9">Protein modification; lipoprotein biosynthesis (signal peptide cleavage).</text>
</comment>